<dbReference type="InterPro" id="IPR028359">
    <property type="entry name" value="UDP_ManNAc/GlcNAc_DH"/>
</dbReference>
<accession>A0A1Y3MIY3</accession>
<dbReference type="Gene3D" id="3.40.50.720">
    <property type="entry name" value="NAD(P)-binding Rossmann-like Domain"/>
    <property type="match status" value="2"/>
</dbReference>
<dbReference type="NCBIfam" id="TIGR03026">
    <property type="entry name" value="NDP-sugDHase"/>
    <property type="match status" value="1"/>
</dbReference>
<evidence type="ECO:0000256" key="2">
    <source>
        <dbReference type="ARBA" id="ARBA00023002"/>
    </source>
</evidence>
<dbReference type="Pfam" id="PF03721">
    <property type="entry name" value="UDPG_MGDP_dh_N"/>
    <property type="match status" value="1"/>
</dbReference>
<dbReference type="GO" id="GO:0016628">
    <property type="term" value="F:oxidoreductase activity, acting on the CH-CH group of donors, NAD or NADP as acceptor"/>
    <property type="evidence" value="ECO:0007669"/>
    <property type="project" value="InterPro"/>
</dbReference>
<sequence>MSKNLCVVGLGYIGLPTSAMFAKAGYTVTGVDVNPIAIEMINQGEIHIEEVGLGELVKEMVGKGRLKASLQPTHADAYIIAVPTPHNADHTANLDYVIGATKSIVPFVKPGNVVIVESTIPPRTIDDVVAPIFKEHGWIVGEDIYLAHCPERVLPGRILIELVENTRIVGGINDISTSKAAELYRSFVTGQILETTAVTAEMSKLMENTYRDVNIALANELVKISQELNVNALDVIRLANHHPRVNLHLPGPGVGGHCLAVDPYFIIEKAPEQSVLISNSREINNSMPIFITDQIEKMVPSNGKVAVLGITYKGNIDDVRESPAMTIVDLLTAKGYEVAVHDPHVHQQQVVFNLYDFEEAIIDADCVLVLTDHNEFKHLNETSILEHAKKTVILDTRNCVKCKNSEIMYINFNNLYEIKGLESVKKQLVNN</sequence>
<gene>
    <name evidence="6" type="ORF">BW425_05085</name>
</gene>
<dbReference type="InterPro" id="IPR014026">
    <property type="entry name" value="UDP-Glc/GDP-Man_DH_dimer"/>
</dbReference>
<evidence type="ECO:0000313" key="7">
    <source>
        <dbReference type="Proteomes" id="UP000195321"/>
    </source>
</evidence>
<evidence type="ECO:0000256" key="3">
    <source>
        <dbReference type="ARBA" id="ARBA00023027"/>
    </source>
</evidence>
<dbReference type="InterPro" id="IPR017476">
    <property type="entry name" value="UDP-Glc/GDP-Man"/>
</dbReference>
<dbReference type="AlphaFoldDB" id="A0A1Y3MIY3"/>
<dbReference type="GO" id="GO:0000271">
    <property type="term" value="P:polysaccharide biosynthetic process"/>
    <property type="evidence" value="ECO:0007669"/>
    <property type="project" value="InterPro"/>
</dbReference>
<reference evidence="6 7" key="1">
    <citation type="submission" date="2017-02" db="EMBL/GenBank/DDBJ databases">
        <title>Bacillus pseudomycoides isolate FSL K6-0042.</title>
        <authorList>
            <person name="Kovac J."/>
        </authorList>
    </citation>
    <scope>NUCLEOTIDE SEQUENCE [LARGE SCALE GENOMIC DNA]</scope>
    <source>
        <strain evidence="6 7">FSL K6-0042</strain>
    </source>
</reference>
<dbReference type="InterPro" id="IPR014027">
    <property type="entry name" value="UDP-Glc/GDP-Man_DH_C"/>
</dbReference>
<dbReference type="PANTHER" id="PTHR43491:SF2">
    <property type="entry name" value="UDP-N-ACETYL-D-MANNOSAMINE DEHYDROGENASE"/>
    <property type="match status" value="1"/>
</dbReference>
<evidence type="ECO:0000256" key="1">
    <source>
        <dbReference type="ARBA" id="ARBA00006601"/>
    </source>
</evidence>
<dbReference type="InterPro" id="IPR036291">
    <property type="entry name" value="NAD(P)-bd_dom_sf"/>
</dbReference>
<dbReference type="PIRSF" id="PIRSF000124">
    <property type="entry name" value="UDPglc_GDPman_dh"/>
    <property type="match status" value="1"/>
</dbReference>
<dbReference type="PANTHER" id="PTHR43491">
    <property type="entry name" value="UDP-N-ACETYL-D-MANNOSAMINE DEHYDROGENASE"/>
    <property type="match status" value="1"/>
</dbReference>
<keyword evidence="3" id="KW-0520">NAD</keyword>
<dbReference type="Pfam" id="PF00984">
    <property type="entry name" value="UDPG_MGDP_dh"/>
    <property type="match status" value="1"/>
</dbReference>
<dbReference type="Pfam" id="PF03720">
    <property type="entry name" value="UDPG_MGDP_dh_C"/>
    <property type="match status" value="1"/>
</dbReference>
<dbReference type="SUPFAM" id="SSF52413">
    <property type="entry name" value="UDP-glucose/GDP-mannose dehydrogenase C-terminal domain"/>
    <property type="match status" value="1"/>
</dbReference>
<dbReference type="InterPro" id="IPR036220">
    <property type="entry name" value="UDP-Glc/GDP-Man_DH_C_sf"/>
</dbReference>
<feature type="domain" description="UDP-glucose/GDP-mannose dehydrogenase C-terminal" evidence="5">
    <location>
        <begin position="306"/>
        <end position="402"/>
    </location>
</feature>
<evidence type="ECO:0000313" key="6">
    <source>
        <dbReference type="EMBL" id="OUM49996.1"/>
    </source>
</evidence>
<dbReference type="InterPro" id="IPR008927">
    <property type="entry name" value="6-PGluconate_DH-like_C_sf"/>
</dbReference>
<dbReference type="SUPFAM" id="SSF51735">
    <property type="entry name" value="NAD(P)-binding Rossmann-fold domains"/>
    <property type="match status" value="1"/>
</dbReference>
<dbReference type="PIRSF" id="PIRSF500136">
    <property type="entry name" value="UDP_ManNAc_DH"/>
    <property type="match status" value="1"/>
</dbReference>
<name>A0A1Y3MIY3_9BACI</name>
<dbReference type="SUPFAM" id="SSF48179">
    <property type="entry name" value="6-phosphogluconate dehydrogenase C-terminal domain-like"/>
    <property type="match status" value="1"/>
</dbReference>
<comment type="caution">
    <text evidence="6">The sequence shown here is derived from an EMBL/GenBank/DDBJ whole genome shotgun (WGS) entry which is preliminary data.</text>
</comment>
<dbReference type="Proteomes" id="UP000195321">
    <property type="component" value="Unassembled WGS sequence"/>
</dbReference>
<protein>
    <submittedName>
        <fullName evidence="6">UDP-N-acetyl-D-mannosamine dehydrogenase</fullName>
    </submittedName>
</protein>
<comment type="similarity">
    <text evidence="1 4">Belongs to the UDP-glucose/GDP-mannose dehydrogenase family.</text>
</comment>
<dbReference type="EMBL" id="MWPX01000003">
    <property type="protein sequence ID" value="OUM49996.1"/>
    <property type="molecule type" value="Genomic_DNA"/>
</dbReference>
<dbReference type="RefSeq" id="WP_088093756.1">
    <property type="nucleotide sequence ID" value="NZ_CP189809.1"/>
</dbReference>
<proteinExistence type="inferred from homology"/>
<dbReference type="InterPro" id="IPR001732">
    <property type="entry name" value="UDP-Glc/GDP-Man_DH_N"/>
</dbReference>
<dbReference type="GO" id="GO:0051287">
    <property type="term" value="F:NAD binding"/>
    <property type="evidence" value="ECO:0007669"/>
    <property type="project" value="InterPro"/>
</dbReference>
<keyword evidence="2" id="KW-0560">Oxidoreductase</keyword>
<dbReference type="GO" id="GO:0016616">
    <property type="term" value="F:oxidoreductase activity, acting on the CH-OH group of donors, NAD or NADP as acceptor"/>
    <property type="evidence" value="ECO:0007669"/>
    <property type="project" value="InterPro"/>
</dbReference>
<organism evidence="6 7">
    <name type="scientific">Bacillus pseudomycoides</name>
    <dbReference type="NCBI Taxonomy" id="64104"/>
    <lineage>
        <taxon>Bacteria</taxon>
        <taxon>Bacillati</taxon>
        <taxon>Bacillota</taxon>
        <taxon>Bacilli</taxon>
        <taxon>Bacillales</taxon>
        <taxon>Bacillaceae</taxon>
        <taxon>Bacillus</taxon>
        <taxon>Bacillus cereus group</taxon>
    </lineage>
</organism>
<evidence type="ECO:0000259" key="5">
    <source>
        <dbReference type="SMART" id="SM00984"/>
    </source>
</evidence>
<dbReference type="SMART" id="SM00984">
    <property type="entry name" value="UDPG_MGDP_dh_C"/>
    <property type="match status" value="1"/>
</dbReference>
<evidence type="ECO:0000256" key="4">
    <source>
        <dbReference type="PIRNR" id="PIRNR000124"/>
    </source>
</evidence>